<proteinExistence type="predicted"/>
<dbReference type="RefSeq" id="WP_259863113.1">
    <property type="nucleotide sequence ID" value="NZ_CP073720.1"/>
</dbReference>
<reference evidence="1" key="1">
    <citation type="submission" date="2021-04" db="EMBL/GenBank/DDBJ databases">
        <authorList>
            <person name="Hartkoorn R.C."/>
            <person name="Beaudoing E."/>
            <person name="Hot D."/>
        </authorList>
    </citation>
    <scope>NUCLEOTIDE SEQUENCE</scope>
    <source>
        <strain evidence="1">NRRL B-16292</strain>
    </source>
</reference>
<name>A0ABY5W586_9ACTN</name>
<organism evidence="1 2">
    <name type="scientific">Dactylosporangium fulvum</name>
    <dbReference type="NCBI Taxonomy" id="53359"/>
    <lineage>
        <taxon>Bacteria</taxon>
        <taxon>Bacillati</taxon>
        <taxon>Actinomycetota</taxon>
        <taxon>Actinomycetes</taxon>
        <taxon>Micromonosporales</taxon>
        <taxon>Micromonosporaceae</taxon>
        <taxon>Dactylosporangium</taxon>
    </lineage>
</organism>
<accession>A0ABY5W586</accession>
<evidence type="ECO:0000313" key="1">
    <source>
        <dbReference type="EMBL" id="UWP85067.1"/>
    </source>
</evidence>
<sequence length="463" mass="48957">MLDRRRLQRLAGPTRWVVLGIAVASVTAFLVAQRQSTDTTYGRSPSTATITEGSAGEISGATLPSVEEMTAMVAAERVVRLPGAVAEWDTGRVSAAIGTSDVRILVAPPGLTKDQQGEVRKVENATIRVLGTKVSGGFYQASGSTLTEWRDQFARNDVTGQLVELIRALRKDAGRPAAADDDAAGGGVWRDPTAAELDTVAAALRADGRYIASGATIKAAPAKAAEEAFGTRSTLVVALPVQPRDTPAPRFGPRLAELFPDRPIVVMYGAWIEYHGPHTADFADVTAASFYARFGNRLSAYAYPQDNVLGAYLALVTDVRYAGLFDRPLPYRPVDPLRVALPVLPWLFAACVAAFLVLSARALPGPRPPKGLAVAGRDGVRARLAGLTALAVEVSGLTDNRTDAALTRAISSLGAAGKALDAQLPDQHVRGLLDDAERELDSVGRAVGVAGYRPAEYLRGRLA</sequence>
<reference evidence="1" key="2">
    <citation type="submission" date="2022-09" db="EMBL/GenBank/DDBJ databases">
        <title>Biosynthetic gene clusters of Dactylosporangioum fulvum.</title>
        <authorList>
            <person name="Caradec T."/>
        </authorList>
    </citation>
    <scope>NUCLEOTIDE SEQUENCE</scope>
    <source>
        <strain evidence="1">NRRL B-16292</strain>
    </source>
</reference>
<keyword evidence="2" id="KW-1185">Reference proteome</keyword>
<gene>
    <name evidence="1" type="ORF">Dfulv_12895</name>
</gene>
<evidence type="ECO:0000313" key="2">
    <source>
        <dbReference type="Proteomes" id="UP001059617"/>
    </source>
</evidence>
<evidence type="ECO:0008006" key="3">
    <source>
        <dbReference type="Google" id="ProtNLM"/>
    </source>
</evidence>
<protein>
    <recommendedName>
        <fullName evidence="3">DUF4350 domain-containing protein</fullName>
    </recommendedName>
</protein>
<dbReference type="EMBL" id="CP073720">
    <property type="protein sequence ID" value="UWP85067.1"/>
    <property type="molecule type" value="Genomic_DNA"/>
</dbReference>
<dbReference type="Proteomes" id="UP001059617">
    <property type="component" value="Chromosome"/>
</dbReference>